<dbReference type="PANTHER" id="PTHR33021:SF499">
    <property type="entry name" value="OS12G0150500 PROTEIN"/>
    <property type="match status" value="1"/>
</dbReference>
<evidence type="ECO:0000256" key="1">
    <source>
        <dbReference type="ARBA" id="ARBA00022723"/>
    </source>
</evidence>
<dbReference type="FunFam" id="2.60.40.420:FF:000003">
    <property type="entry name" value="Blue copper"/>
    <property type="match status" value="1"/>
</dbReference>
<keyword evidence="7" id="KW-1185">Reference proteome</keyword>
<keyword evidence="4" id="KW-0472">Membrane</keyword>
<dbReference type="InterPro" id="IPR008972">
    <property type="entry name" value="Cupredoxin"/>
</dbReference>
<reference evidence="6" key="1">
    <citation type="journal article" date="2023" name="bioRxiv">
        <title>Improved chromosome-level genome assembly for marigold (Tagetes erecta).</title>
        <authorList>
            <person name="Jiang F."/>
            <person name="Yuan L."/>
            <person name="Wang S."/>
            <person name="Wang H."/>
            <person name="Xu D."/>
            <person name="Wang A."/>
            <person name="Fan W."/>
        </authorList>
    </citation>
    <scope>NUCLEOTIDE SEQUENCE</scope>
    <source>
        <strain evidence="6">WSJ</strain>
        <tissue evidence="6">Leaf</tissue>
    </source>
</reference>
<evidence type="ECO:0000256" key="4">
    <source>
        <dbReference type="SAM" id="Phobius"/>
    </source>
</evidence>
<feature type="compositionally biased region" description="Pro residues" evidence="3">
    <location>
        <begin position="159"/>
        <end position="189"/>
    </location>
</feature>
<evidence type="ECO:0000256" key="3">
    <source>
        <dbReference type="SAM" id="MobiDB-lite"/>
    </source>
</evidence>
<evidence type="ECO:0000313" key="7">
    <source>
        <dbReference type="Proteomes" id="UP001229421"/>
    </source>
</evidence>
<keyword evidence="1" id="KW-0479">Metal-binding</keyword>
<dbReference type="Pfam" id="PF02298">
    <property type="entry name" value="Cu_bind_like"/>
    <property type="match status" value="1"/>
</dbReference>
<sequence length="224" mass="23799">MGRDGLRLRQTSYLHFLEYHLAFFKKKVIVMAKVLIMRMLMGFAAIVMLLQVVVAVDYTVGAPNGGWDLSTDLSTWASSQTFTVGDNLVFQFDSSHDVVEVNKANYDSCGTGNAISTIVTSPARVSLTSTGSRYFICGRGTHCSQGMKVQIDVAATTTPAPPQSTTPSSPTTPAPPQTTTPSSSPPPPVTGETVNPPASLAVSLKMTAGTMIGFGFLVMMLLSL</sequence>
<feature type="domain" description="Phytocyanin" evidence="5">
    <location>
        <begin position="56"/>
        <end position="155"/>
    </location>
</feature>
<comment type="caution">
    <text evidence="6">The sequence shown here is derived from an EMBL/GenBank/DDBJ whole genome shotgun (WGS) entry which is preliminary data.</text>
</comment>
<dbReference type="GO" id="GO:0005886">
    <property type="term" value="C:plasma membrane"/>
    <property type="evidence" value="ECO:0007669"/>
    <property type="project" value="TreeGrafter"/>
</dbReference>
<gene>
    <name evidence="6" type="ORF">QVD17_06428</name>
</gene>
<accession>A0AAD8PBU0</accession>
<organism evidence="6 7">
    <name type="scientific">Tagetes erecta</name>
    <name type="common">African marigold</name>
    <dbReference type="NCBI Taxonomy" id="13708"/>
    <lineage>
        <taxon>Eukaryota</taxon>
        <taxon>Viridiplantae</taxon>
        <taxon>Streptophyta</taxon>
        <taxon>Embryophyta</taxon>
        <taxon>Tracheophyta</taxon>
        <taxon>Spermatophyta</taxon>
        <taxon>Magnoliopsida</taxon>
        <taxon>eudicotyledons</taxon>
        <taxon>Gunneridae</taxon>
        <taxon>Pentapetalae</taxon>
        <taxon>asterids</taxon>
        <taxon>campanulids</taxon>
        <taxon>Asterales</taxon>
        <taxon>Asteraceae</taxon>
        <taxon>Asteroideae</taxon>
        <taxon>Heliantheae alliance</taxon>
        <taxon>Tageteae</taxon>
        <taxon>Tagetes</taxon>
    </lineage>
</organism>
<evidence type="ECO:0000259" key="5">
    <source>
        <dbReference type="PROSITE" id="PS51485"/>
    </source>
</evidence>
<evidence type="ECO:0000256" key="2">
    <source>
        <dbReference type="ARBA" id="ARBA00023180"/>
    </source>
</evidence>
<keyword evidence="4" id="KW-0812">Transmembrane</keyword>
<dbReference type="GO" id="GO:0009055">
    <property type="term" value="F:electron transfer activity"/>
    <property type="evidence" value="ECO:0007669"/>
    <property type="project" value="InterPro"/>
</dbReference>
<keyword evidence="4" id="KW-1133">Transmembrane helix</keyword>
<dbReference type="PANTHER" id="PTHR33021">
    <property type="entry name" value="BLUE COPPER PROTEIN"/>
    <property type="match status" value="1"/>
</dbReference>
<dbReference type="Gene3D" id="2.60.40.420">
    <property type="entry name" value="Cupredoxins - blue copper proteins"/>
    <property type="match status" value="1"/>
</dbReference>
<feature type="transmembrane region" description="Helical" evidence="4">
    <location>
        <begin position="35"/>
        <end position="56"/>
    </location>
</feature>
<dbReference type="InterPro" id="IPR003245">
    <property type="entry name" value="Phytocyanin_dom"/>
</dbReference>
<dbReference type="CDD" id="cd04216">
    <property type="entry name" value="Phytocyanin"/>
    <property type="match status" value="1"/>
</dbReference>
<dbReference type="PROSITE" id="PS51485">
    <property type="entry name" value="PHYTOCYANIN"/>
    <property type="match status" value="1"/>
</dbReference>
<dbReference type="AlphaFoldDB" id="A0AAD8PBU0"/>
<evidence type="ECO:0000313" key="6">
    <source>
        <dbReference type="EMBL" id="KAK1440599.1"/>
    </source>
</evidence>
<dbReference type="SUPFAM" id="SSF49503">
    <property type="entry name" value="Cupredoxins"/>
    <property type="match status" value="1"/>
</dbReference>
<name>A0AAD8PBU0_TARER</name>
<proteinExistence type="predicted"/>
<dbReference type="EMBL" id="JAUHHV010000001">
    <property type="protein sequence ID" value="KAK1440599.1"/>
    <property type="molecule type" value="Genomic_DNA"/>
</dbReference>
<feature type="transmembrane region" description="Helical" evidence="4">
    <location>
        <begin position="200"/>
        <end position="222"/>
    </location>
</feature>
<feature type="region of interest" description="Disordered" evidence="3">
    <location>
        <begin position="157"/>
        <end position="194"/>
    </location>
</feature>
<dbReference type="InterPro" id="IPR039391">
    <property type="entry name" value="Phytocyanin-like"/>
</dbReference>
<dbReference type="Proteomes" id="UP001229421">
    <property type="component" value="Unassembled WGS sequence"/>
</dbReference>
<dbReference type="GO" id="GO:0046872">
    <property type="term" value="F:metal ion binding"/>
    <property type="evidence" value="ECO:0007669"/>
    <property type="project" value="UniProtKB-KW"/>
</dbReference>
<protein>
    <recommendedName>
        <fullName evidence="5">Phytocyanin domain-containing protein</fullName>
    </recommendedName>
</protein>
<keyword evidence="2" id="KW-0325">Glycoprotein</keyword>